<organism evidence="1 2">
    <name type="scientific">Lepagella muris</name>
    <dbReference type="NCBI Taxonomy" id="3032870"/>
    <lineage>
        <taxon>Bacteria</taxon>
        <taxon>Pseudomonadati</taxon>
        <taxon>Bacteroidota</taxon>
        <taxon>Bacteroidia</taxon>
        <taxon>Bacteroidales</taxon>
        <taxon>Muribaculaceae</taxon>
        <taxon>Lepagella</taxon>
    </lineage>
</organism>
<gene>
    <name evidence="1" type="ORF">E5331_00370</name>
</gene>
<dbReference type="Proteomes" id="UP000306319">
    <property type="component" value="Unassembled WGS sequence"/>
</dbReference>
<name>A0AC61RMD6_9BACT</name>
<accession>A0AC61RMD6</accession>
<reference evidence="1" key="1">
    <citation type="submission" date="2019-04" db="EMBL/GenBank/DDBJ databases">
        <title>Microbes associate with the intestines of laboratory mice.</title>
        <authorList>
            <person name="Navarre W."/>
            <person name="Wong E."/>
            <person name="Huang K."/>
            <person name="Tropini C."/>
            <person name="Ng K."/>
            <person name="Yu B."/>
        </authorList>
    </citation>
    <scope>NUCLEOTIDE SEQUENCE</scope>
    <source>
        <strain evidence="1">NM04_E33</strain>
    </source>
</reference>
<comment type="caution">
    <text evidence="1">The sequence shown here is derived from an EMBL/GenBank/DDBJ whole genome shotgun (WGS) entry which is preliminary data.</text>
</comment>
<evidence type="ECO:0000313" key="2">
    <source>
        <dbReference type="Proteomes" id="UP000306319"/>
    </source>
</evidence>
<keyword evidence="2" id="KW-1185">Reference proteome</keyword>
<proteinExistence type="predicted"/>
<sequence length="663" mass="72086">MPKAQGRITIRRRPKDGTPGTPGADSVNYYIVLSPNSITIKADGSVICNANNITAKAYKNVGGVTSEANDGGMRLVYTKMDGTISDVAASGVSSAAAATYAAVSFEYRINNKVVASEALVINREGQPGMDAVTIVVSPENVEFNYSTSVPRRVVKIDVYIGNKKLKYNDEYLCSTLGEGMSKPITSGLTWGFGTDDSDGFYYYFRYVAGNDVNIDIPFTVTAGGKKYEKIICVHTVKDGTPGLQGLQGCIYRRSKFATGFMFRNDSELETAGLRYIDLVYLMSEQNSVLASKAKWFRCRETHHSSEDNAPQLTSEGTEPWLKYWEPLNEVEPIYTPLLLADDAIITLMQSNQILITNDDGVVTAGFSGSNSGKKIRIWAGSTTPDNAPFRVDVDGNLVATKADISGTINATSGKIAGFNISGSALTNGPDFSNDACIIFRNDTHKTFAGIGGNVLPATTGNRAVARFENEDSNNFWGLGRNIAMLLSAKNADINHAFLGTGNGNLDGWISGYHYSKYTINSSNTIYDGFLKISENNKWIVYATGSSSGITLPTLSQVRKALGIGTSTPFCIEFIVVADLNSQNSFNIYGRCKKEVTVNGAKQTPYFTGEYPTMTHWNNGRYDNLEMGAGDAVTFLLVYDPNKTGVLDTSYTLMYTARIINRQN</sequence>
<protein>
    <submittedName>
        <fullName evidence="1">Uncharacterized protein</fullName>
    </submittedName>
</protein>
<dbReference type="EMBL" id="SRYB01000001">
    <property type="protein sequence ID" value="TGY80866.1"/>
    <property type="molecule type" value="Genomic_DNA"/>
</dbReference>
<evidence type="ECO:0000313" key="1">
    <source>
        <dbReference type="EMBL" id="TGY80866.1"/>
    </source>
</evidence>